<organism evidence="2 3">
    <name type="scientific">Tribolium castaneum</name>
    <name type="common">Red flour beetle</name>
    <dbReference type="NCBI Taxonomy" id="7070"/>
    <lineage>
        <taxon>Eukaryota</taxon>
        <taxon>Metazoa</taxon>
        <taxon>Ecdysozoa</taxon>
        <taxon>Arthropoda</taxon>
        <taxon>Hexapoda</taxon>
        <taxon>Insecta</taxon>
        <taxon>Pterygota</taxon>
        <taxon>Neoptera</taxon>
        <taxon>Endopterygota</taxon>
        <taxon>Coleoptera</taxon>
        <taxon>Polyphaga</taxon>
        <taxon>Cucujiformia</taxon>
        <taxon>Tenebrionidae</taxon>
        <taxon>Tenebrionidae incertae sedis</taxon>
        <taxon>Tribolium</taxon>
    </lineage>
</organism>
<evidence type="ECO:0000313" key="2">
    <source>
        <dbReference type="EMBL" id="EFA12930.1"/>
    </source>
</evidence>
<feature type="region of interest" description="Disordered" evidence="1">
    <location>
        <begin position="54"/>
        <end position="87"/>
    </location>
</feature>
<dbReference type="PhylomeDB" id="D7EI06"/>
<reference evidence="2 3" key="2">
    <citation type="journal article" date="2010" name="Nucleic Acids Res.">
        <title>BeetleBase in 2010: revisions to provide comprehensive genomic information for Tribolium castaneum.</title>
        <authorList>
            <person name="Kim H.S."/>
            <person name="Murphy T."/>
            <person name="Xia J."/>
            <person name="Caragea D."/>
            <person name="Park Y."/>
            <person name="Beeman R.W."/>
            <person name="Lorenzen M.D."/>
            <person name="Butcher S."/>
            <person name="Manak J.R."/>
            <person name="Brown S.J."/>
        </authorList>
    </citation>
    <scope>NUCLEOTIDE SEQUENCE [LARGE SCALE GENOMIC DNA]</scope>
    <source>
        <strain evidence="2 3">Georgia GA2</strain>
    </source>
</reference>
<dbReference type="OMA" id="YHTRAYY"/>
<dbReference type="HOGENOM" id="CLU_1350461_0_0_1"/>
<dbReference type="EMBL" id="KQ972204">
    <property type="protein sequence ID" value="EFA12930.1"/>
    <property type="molecule type" value="Genomic_DNA"/>
</dbReference>
<feature type="compositionally biased region" description="Low complexity" evidence="1">
    <location>
        <begin position="54"/>
        <end position="80"/>
    </location>
</feature>
<gene>
    <name evidence="2" type="primary">GLEAN_10476</name>
    <name evidence="2" type="ORF">TcasGA2_TC010476</name>
</gene>
<dbReference type="InParanoid" id="D7EI06"/>
<dbReference type="eggNOG" id="ENOG502S9XB">
    <property type="taxonomic scope" value="Eukaryota"/>
</dbReference>
<dbReference type="Proteomes" id="UP000007266">
    <property type="component" value="Unassembled WGS sequence"/>
</dbReference>
<evidence type="ECO:0000256" key="1">
    <source>
        <dbReference type="SAM" id="MobiDB-lite"/>
    </source>
</evidence>
<protein>
    <submittedName>
        <fullName evidence="2">Flightin-like Protein</fullName>
    </submittedName>
</protein>
<dbReference type="AlphaFoldDB" id="D7EI06"/>
<dbReference type="STRING" id="7070.D7EI06"/>
<proteinExistence type="predicted"/>
<sequence>MSEIDCFIDIKRGIEVITKSSFNDLHFGKLVIFGMDDEGGDWFADAGDDTPAAAEAAPAEAAAAAGGEAPAAEGEAPPEAAEGDKREVAEEEYLDPDKLLLFKHWIRPKFLQYKYLYDYRHNYYDDVIDYLDKRQKGLRRDIPHPQTWAERALRTYNSKINKIERFRNLVEDTKLVTQTKISGSFQIHHSKNYITRRYSSILV</sequence>
<reference evidence="2 3" key="1">
    <citation type="journal article" date="2008" name="Nature">
        <title>The genome of the model beetle and pest Tribolium castaneum.</title>
        <authorList>
            <consortium name="Tribolium Genome Sequencing Consortium"/>
            <person name="Richards S."/>
            <person name="Gibbs R.A."/>
            <person name="Weinstock G.M."/>
            <person name="Brown S.J."/>
            <person name="Denell R."/>
            <person name="Beeman R.W."/>
            <person name="Gibbs R."/>
            <person name="Beeman R.W."/>
            <person name="Brown S.J."/>
            <person name="Bucher G."/>
            <person name="Friedrich M."/>
            <person name="Grimmelikhuijzen C.J."/>
            <person name="Klingler M."/>
            <person name="Lorenzen M."/>
            <person name="Richards S."/>
            <person name="Roth S."/>
            <person name="Schroder R."/>
            <person name="Tautz D."/>
            <person name="Zdobnov E.M."/>
            <person name="Muzny D."/>
            <person name="Gibbs R.A."/>
            <person name="Weinstock G.M."/>
            <person name="Attaway T."/>
            <person name="Bell S."/>
            <person name="Buhay C.J."/>
            <person name="Chandrabose M.N."/>
            <person name="Chavez D."/>
            <person name="Clerk-Blankenburg K.P."/>
            <person name="Cree A."/>
            <person name="Dao M."/>
            <person name="Davis C."/>
            <person name="Chacko J."/>
            <person name="Dinh H."/>
            <person name="Dugan-Rocha S."/>
            <person name="Fowler G."/>
            <person name="Garner T.T."/>
            <person name="Garnes J."/>
            <person name="Gnirke A."/>
            <person name="Hawes A."/>
            <person name="Hernandez J."/>
            <person name="Hines S."/>
            <person name="Holder M."/>
            <person name="Hume J."/>
            <person name="Jhangiani S.N."/>
            <person name="Joshi V."/>
            <person name="Khan Z.M."/>
            <person name="Jackson L."/>
            <person name="Kovar C."/>
            <person name="Kowis A."/>
            <person name="Lee S."/>
            <person name="Lewis L.R."/>
            <person name="Margolis J."/>
            <person name="Morgan M."/>
            <person name="Nazareth L.V."/>
            <person name="Nguyen N."/>
            <person name="Okwuonu G."/>
            <person name="Parker D."/>
            <person name="Richards S."/>
            <person name="Ruiz S.J."/>
            <person name="Santibanez J."/>
            <person name="Savard J."/>
            <person name="Scherer S.E."/>
            <person name="Schneider B."/>
            <person name="Sodergren E."/>
            <person name="Tautz D."/>
            <person name="Vattahil S."/>
            <person name="Villasana D."/>
            <person name="White C.S."/>
            <person name="Wright R."/>
            <person name="Park Y."/>
            <person name="Beeman R.W."/>
            <person name="Lord J."/>
            <person name="Oppert B."/>
            <person name="Lorenzen M."/>
            <person name="Brown S."/>
            <person name="Wang L."/>
            <person name="Savard J."/>
            <person name="Tautz D."/>
            <person name="Richards S."/>
            <person name="Weinstock G."/>
            <person name="Gibbs R.A."/>
            <person name="Liu Y."/>
            <person name="Worley K."/>
            <person name="Weinstock G."/>
            <person name="Elsik C.G."/>
            <person name="Reese J.T."/>
            <person name="Elhaik E."/>
            <person name="Landan G."/>
            <person name="Graur D."/>
            <person name="Arensburger P."/>
            <person name="Atkinson P."/>
            <person name="Beeman R.W."/>
            <person name="Beidler J."/>
            <person name="Brown S.J."/>
            <person name="Demuth J.P."/>
            <person name="Drury D.W."/>
            <person name="Du Y.Z."/>
            <person name="Fujiwara H."/>
            <person name="Lorenzen M."/>
            <person name="Maselli V."/>
            <person name="Osanai M."/>
            <person name="Park Y."/>
            <person name="Robertson H.M."/>
            <person name="Tu Z."/>
            <person name="Wang J.J."/>
            <person name="Wang S."/>
            <person name="Richards S."/>
            <person name="Song H."/>
            <person name="Zhang L."/>
            <person name="Sodergren E."/>
            <person name="Werner D."/>
            <person name="Stanke M."/>
            <person name="Morgenstern B."/>
            <person name="Solovyev V."/>
            <person name="Kosarev P."/>
            <person name="Brown G."/>
            <person name="Chen H.C."/>
            <person name="Ermolaeva O."/>
            <person name="Hlavina W."/>
            <person name="Kapustin Y."/>
            <person name="Kiryutin B."/>
            <person name="Kitts P."/>
            <person name="Maglott D."/>
            <person name="Pruitt K."/>
            <person name="Sapojnikov V."/>
            <person name="Souvorov A."/>
            <person name="Mackey A.J."/>
            <person name="Waterhouse R.M."/>
            <person name="Wyder S."/>
            <person name="Zdobnov E.M."/>
            <person name="Zdobnov E.M."/>
            <person name="Wyder S."/>
            <person name="Kriventseva E.V."/>
            <person name="Kadowaki T."/>
            <person name="Bork P."/>
            <person name="Aranda M."/>
            <person name="Bao R."/>
            <person name="Beermann A."/>
            <person name="Berns N."/>
            <person name="Bolognesi R."/>
            <person name="Bonneton F."/>
            <person name="Bopp D."/>
            <person name="Brown S.J."/>
            <person name="Bucher G."/>
            <person name="Butts T."/>
            <person name="Chaumot A."/>
            <person name="Denell R.E."/>
            <person name="Ferrier D.E."/>
            <person name="Friedrich M."/>
            <person name="Gordon C.M."/>
            <person name="Jindra M."/>
            <person name="Klingler M."/>
            <person name="Lan Q."/>
            <person name="Lattorff H.M."/>
            <person name="Laudet V."/>
            <person name="von Levetsow C."/>
            <person name="Liu Z."/>
            <person name="Lutz R."/>
            <person name="Lynch J.A."/>
            <person name="da Fonseca R.N."/>
            <person name="Posnien N."/>
            <person name="Reuter R."/>
            <person name="Roth S."/>
            <person name="Savard J."/>
            <person name="Schinko J.B."/>
            <person name="Schmitt C."/>
            <person name="Schoppmeier M."/>
            <person name="Schroder R."/>
            <person name="Shippy T.D."/>
            <person name="Simonnet F."/>
            <person name="Marques-Souza H."/>
            <person name="Tautz D."/>
            <person name="Tomoyasu Y."/>
            <person name="Trauner J."/>
            <person name="Van der Zee M."/>
            <person name="Vervoort M."/>
            <person name="Wittkopp N."/>
            <person name="Wimmer E.A."/>
            <person name="Yang X."/>
            <person name="Jones A.K."/>
            <person name="Sattelle D.B."/>
            <person name="Ebert P.R."/>
            <person name="Nelson D."/>
            <person name="Scott J.G."/>
            <person name="Beeman R.W."/>
            <person name="Muthukrishnan S."/>
            <person name="Kramer K.J."/>
            <person name="Arakane Y."/>
            <person name="Beeman R.W."/>
            <person name="Zhu Q."/>
            <person name="Hogenkamp D."/>
            <person name="Dixit R."/>
            <person name="Oppert B."/>
            <person name="Jiang H."/>
            <person name="Zou Z."/>
            <person name="Marshall J."/>
            <person name="Elpidina E."/>
            <person name="Vinokurov K."/>
            <person name="Oppert C."/>
            <person name="Zou Z."/>
            <person name="Evans J."/>
            <person name="Lu Z."/>
            <person name="Zhao P."/>
            <person name="Sumathipala N."/>
            <person name="Altincicek B."/>
            <person name="Vilcinskas A."/>
            <person name="Williams M."/>
            <person name="Hultmark D."/>
            <person name="Hetru C."/>
            <person name="Jiang H."/>
            <person name="Grimmelikhuijzen C.J."/>
            <person name="Hauser F."/>
            <person name="Cazzamali G."/>
            <person name="Williamson M."/>
            <person name="Park Y."/>
            <person name="Li B."/>
            <person name="Tanaka Y."/>
            <person name="Predel R."/>
            <person name="Neupert S."/>
            <person name="Schachtner J."/>
            <person name="Verleyen P."/>
            <person name="Raible F."/>
            <person name="Bork P."/>
            <person name="Friedrich M."/>
            <person name="Walden K.K."/>
            <person name="Robertson H.M."/>
            <person name="Angeli S."/>
            <person name="Foret S."/>
            <person name="Bucher G."/>
            <person name="Schuetz S."/>
            <person name="Maleszka R."/>
            <person name="Wimmer E.A."/>
            <person name="Beeman R.W."/>
            <person name="Lorenzen M."/>
            <person name="Tomoyasu Y."/>
            <person name="Miller S.C."/>
            <person name="Grossmann D."/>
            <person name="Bucher G."/>
        </authorList>
    </citation>
    <scope>NUCLEOTIDE SEQUENCE [LARGE SCALE GENOMIC DNA]</scope>
    <source>
        <strain evidence="2 3">Georgia GA2</strain>
    </source>
</reference>
<name>D7EI06_TRICA</name>
<dbReference type="FunCoup" id="D7EI06">
    <property type="interactions" value="31"/>
</dbReference>
<keyword evidence="3" id="KW-1185">Reference proteome</keyword>
<accession>D7EI06</accession>
<evidence type="ECO:0000313" key="3">
    <source>
        <dbReference type="Proteomes" id="UP000007266"/>
    </source>
</evidence>